<gene>
    <name evidence="2" type="ORF">I3X05_23940</name>
</gene>
<feature type="domain" description="Methyltransferase type 12" evidence="1">
    <location>
        <begin position="54"/>
        <end position="151"/>
    </location>
</feature>
<dbReference type="AlphaFoldDB" id="A0AAJ4IGV3"/>
<dbReference type="Gene3D" id="3.40.50.150">
    <property type="entry name" value="Vaccinia Virus protein VP39"/>
    <property type="match status" value="1"/>
</dbReference>
<dbReference type="GO" id="GO:0008168">
    <property type="term" value="F:methyltransferase activity"/>
    <property type="evidence" value="ECO:0007669"/>
    <property type="project" value="UniProtKB-KW"/>
</dbReference>
<protein>
    <submittedName>
        <fullName evidence="2">Class I SAM-dependent methyltransferase</fullName>
    </submittedName>
</protein>
<dbReference type="Proteomes" id="UP000594435">
    <property type="component" value="Plasmid pVN20-VB00237"/>
</dbReference>
<dbReference type="Pfam" id="PF08242">
    <property type="entry name" value="Methyltransf_12"/>
    <property type="match status" value="1"/>
</dbReference>
<evidence type="ECO:0000313" key="3">
    <source>
        <dbReference type="Proteomes" id="UP000594435"/>
    </source>
</evidence>
<dbReference type="CDD" id="cd02440">
    <property type="entry name" value="AdoMet_MTases"/>
    <property type="match status" value="1"/>
</dbReference>
<proteinExistence type="predicted"/>
<dbReference type="PIRSF" id="PIRSF011491">
    <property type="entry name" value="Mtase_YbcY_prd"/>
    <property type="match status" value="1"/>
</dbReference>
<reference evidence="2 3" key="1">
    <citation type="submission" date="2020-11" db="EMBL/GenBank/DDBJ databases">
        <title>Complete and Circularized Genome Assembly of a human isolate of Vibrio navarrensis biotype pommerensis with MiSeq and MinION Sequence Data.</title>
        <authorList>
            <person name="Schwartz K."/>
            <person name="Borowiak M."/>
            <person name="Deneke C."/>
            <person name="Balau V."/>
            <person name="Metelmann C."/>
            <person name="Strauch E."/>
        </authorList>
    </citation>
    <scope>NUCLEOTIDE SEQUENCE [LARGE SCALE GENOMIC DNA]</scope>
    <source>
        <strain evidence="2 3">20-VB00237</strain>
        <plasmid evidence="2 3">pVN20-VB00237</plasmid>
    </source>
</reference>
<keyword evidence="2" id="KW-0808">Transferase</keyword>
<dbReference type="InterPro" id="IPR016584">
    <property type="entry name" value="MeTrfase_VrtF"/>
</dbReference>
<organism evidence="2 3">
    <name type="scientific">Vibrio navarrensis</name>
    <dbReference type="NCBI Taxonomy" id="29495"/>
    <lineage>
        <taxon>Bacteria</taxon>
        <taxon>Pseudomonadati</taxon>
        <taxon>Pseudomonadota</taxon>
        <taxon>Gammaproteobacteria</taxon>
        <taxon>Vibrionales</taxon>
        <taxon>Vibrionaceae</taxon>
        <taxon>Vibrio</taxon>
    </lineage>
</organism>
<sequence length="217" mass="24287">MNKKSTFSGQAVYSKKVLSIYDIWVLGVSNSYFWKCPTRFISEQFSMFVSSNHLDVGVGSGYYLKNFLPQSTRRIALLDLNQNSLDATSKAINHLQPEVYCGDVLEPIEVNIDKFDSISINYLLHCLPGNISDKSIMFKNLKNHLNDSGLLFGSTILGKGIKLNFFAKKLMSVYNKKGIFCNSNDDLDSLISSLNEHFTDVKVDVIGCVALFSGKKI</sequence>
<evidence type="ECO:0000259" key="1">
    <source>
        <dbReference type="Pfam" id="PF08242"/>
    </source>
</evidence>
<dbReference type="RefSeq" id="WP_337971482.1">
    <property type="nucleotide sequence ID" value="NZ_CP065219.1"/>
</dbReference>
<dbReference type="EMBL" id="CP065219">
    <property type="protein sequence ID" value="QPL56547.1"/>
    <property type="molecule type" value="Genomic_DNA"/>
</dbReference>
<geneLocation type="plasmid" evidence="2 3">
    <name>pVN20-VB00237</name>
</geneLocation>
<evidence type="ECO:0000313" key="2">
    <source>
        <dbReference type="EMBL" id="QPL56547.1"/>
    </source>
</evidence>
<dbReference type="InterPro" id="IPR013217">
    <property type="entry name" value="Methyltransf_12"/>
</dbReference>
<keyword evidence="2" id="KW-0614">Plasmid</keyword>
<keyword evidence="2" id="KW-0489">Methyltransferase</keyword>
<accession>A0AAJ4IGV3</accession>
<dbReference type="SUPFAM" id="SSF53335">
    <property type="entry name" value="S-adenosyl-L-methionine-dependent methyltransferases"/>
    <property type="match status" value="1"/>
</dbReference>
<dbReference type="GO" id="GO:0032259">
    <property type="term" value="P:methylation"/>
    <property type="evidence" value="ECO:0007669"/>
    <property type="project" value="UniProtKB-KW"/>
</dbReference>
<name>A0AAJ4IGV3_9VIBR</name>
<dbReference type="InterPro" id="IPR029063">
    <property type="entry name" value="SAM-dependent_MTases_sf"/>
</dbReference>